<reference evidence="1 2" key="1">
    <citation type="journal article" date="2022" name="New Phytol.">
        <title>Ecological generalism drives hyperdiversity of secondary metabolite gene clusters in xylarialean endophytes.</title>
        <authorList>
            <person name="Franco M.E.E."/>
            <person name="Wisecaver J.H."/>
            <person name="Arnold A.E."/>
            <person name="Ju Y.M."/>
            <person name="Slot J.C."/>
            <person name="Ahrendt S."/>
            <person name="Moore L.P."/>
            <person name="Eastman K.E."/>
            <person name="Scott K."/>
            <person name="Konkel Z."/>
            <person name="Mondo S.J."/>
            <person name="Kuo A."/>
            <person name="Hayes R.D."/>
            <person name="Haridas S."/>
            <person name="Andreopoulos B."/>
            <person name="Riley R."/>
            <person name="LaButti K."/>
            <person name="Pangilinan J."/>
            <person name="Lipzen A."/>
            <person name="Amirebrahimi M."/>
            <person name="Yan J."/>
            <person name="Adam C."/>
            <person name="Keymanesh K."/>
            <person name="Ng V."/>
            <person name="Louie K."/>
            <person name="Northen T."/>
            <person name="Drula E."/>
            <person name="Henrissat B."/>
            <person name="Hsieh H.M."/>
            <person name="Youens-Clark K."/>
            <person name="Lutzoni F."/>
            <person name="Miadlikowska J."/>
            <person name="Eastwood D.C."/>
            <person name="Hamelin R.C."/>
            <person name="Grigoriev I.V."/>
            <person name="U'Ren J.M."/>
        </authorList>
    </citation>
    <scope>NUCLEOTIDE SEQUENCE [LARGE SCALE GENOMIC DNA]</scope>
    <source>
        <strain evidence="1 2">CBS 119005</strain>
    </source>
</reference>
<dbReference type="Proteomes" id="UP001497700">
    <property type="component" value="Unassembled WGS sequence"/>
</dbReference>
<name>A0ACB9YPZ5_9PEZI</name>
<organism evidence="1 2">
    <name type="scientific">Hypoxylon rubiginosum</name>
    <dbReference type="NCBI Taxonomy" id="110542"/>
    <lineage>
        <taxon>Eukaryota</taxon>
        <taxon>Fungi</taxon>
        <taxon>Dikarya</taxon>
        <taxon>Ascomycota</taxon>
        <taxon>Pezizomycotina</taxon>
        <taxon>Sordariomycetes</taxon>
        <taxon>Xylariomycetidae</taxon>
        <taxon>Xylariales</taxon>
        <taxon>Hypoxylaceae</taxon>
        <taxon>Hypoxylon</taxon>
    </lineage>
</organism>
<gene>
    <name evidence="1" type="ORF">F4820DRAFT_461044</name>
</gene>
<accession>A0ACB9YPZ5</accession>
<keyword evidence="2" id="KW-1185">Reference proteome</keyword>
<evidence type="ECO:0000313" key="1">
    <source>
        <dbReference type="EMBL" id="KAI4861302.1"/>
    </source>
</evidence>
<evidence type="ECO:0000313" key="2">
    <source>
        <dbReference type="Proteomes" id="UP001497700"/>
    </source>
</evidence>
<proteinExistence type="predicted"/>
<sequence length="409" mass="43583">MSYQYPPPRDDPEIGASQASYMGSHLTPITSTPEGTQMSPARRRDSFSKEFKLKRSVSTPNVRPQGTNEVDQGSSGVPKEKRRNKLGYHRTPIACEHCRKRKIRCKQPETPDVLGRCESCINLQRECVYSAVNQPPLPTGQMQGTIPSVGTSLASPSTSPAMRAGHLEARSNPPYHQLATIPSMSDMSHQQATKPGEDETYHSEPKISPTNASGGRAFHYGHGTSSAGGWMSAEPGAARTSHHDAPHASSSWAGFAHGLPETADYSSYAHAPAPVSMSTWPANSLELSRINTTGASAWKSYPTTAAGTRSISYGDEAYAATSPTRPYDRGDVVAADGSLSAGAATPHSAYGGGGAWGQSYHPYPAKPHEQDYGGWYGAEQGGPQHSPEAHVSSAAEDPSHVGSMYYGGR</sequence>
<protein>
    <submittedName>
        <fullName evidence="1">Uncharacterized protein</fullName>
    </submittedName>
</protein>
<dbReference type="EMBL" id="MU393556">
    <property type="protein sequence ID" value="KAI4861302.1"/>
    <property type="molecule type" value="Genomic_DNA"/>
</dbReference>
<comment type="caution">
    <text evidence="1">The sequence shown here is derived from an EMBL/GenBank/DDBJ whole genome shotgun (WGS) entry which is preliminary data.</text>
</comment>